<dbReference type="Pfam" id="PF13662">
    <property type="entry name" value="Toprim_4"/>
    <property type="match status" value="1"/>
</dbReference>
<keyword evidence="10 12" id="KW-0238">DNA-binding</keyword>
<dbReference type="HAMAP" id="MF_00974">
    <property type="entry name" value="DNA_primase_DnaG"/>
    <property type="match status" value="1"/>
</dbReference>
<dbReference type="SMART" id="SM00400">
    <property type="entry name" value="ZnF_CHCC"/>
    <property type="match status" value="1"/>
</dbReference>
<sequence length="596" mass="66641">MSDTAQLIKEKLDIAEFIRQYVPLVPAGKNFKGNCPFHKEKTPSFMVSPERGSWHCFGCNIGGDIISFLMKYENIEFIEALKILGEKAGVDVRTKGAMEERRYAVLYDIHRVATDFFKSNLYSDSPLAESARKYLKERGLNNETLELFEIGLSLNYSDALNKHLLKAGFSRSDIERSGLVIKTERGTYWDRFRHRIIFPIHNHFGKVVAFTGRVMPETENDPNVTGIASAKYVNSPETQIYNKSRLLFGLCFAKAAIRDTQSVILVEGQMDLLMVKQDGVQNVVAVSGTALTGEHLANLRKLTDTIVIAFDRDSAGMAATERAIDIAGGLDFSVYVIAPQMFFSEHPEISSSKDPADIARTVPGVFVKIASKPEPAMKYYFRAYFSEAERNNPQGLKRNIRTILSKIKMIQSPVERSQWLGEFSKVSGISEASLNEELAIMPSLNTFAAATPNIQAVKNVENIQKLSRQAAITERLFILALASEECKNRFSLCAPYFSAEYGPLVKAFLGEESSPSVRITAVLDELSMKAGLVSGEQKELLEEFDDLSKQLRGEHFKKQVELIRSRIRNAEVSGDEAALSEALRDFDRASKELYNG</sequence>
<dbReference type="Pfam" id="PF01807">
    <property type="entry name" value="Zn_ribbon_DnaG"/>
    <property type="match status" value="1"/>
</dbReference>
<gene>
    <name evidence="12 16" type="primary">dnaG</name>
    <name evidence="16" type="ORF">COU07_02080</name>
</gene>
<comment type="caution">
    <text evidence="16">The sequence shown here is derived from an EMBL/GenBank/DDBJ whole genome shotgun (WGS) entry which is preliminary data.</text>
</comment>
<dbReference type="SMART" id="SM00493">
    <property type="entry name" value="TOPRIM"/>
    <property type="match status" value="1"/>
</dbReference>
<accession>A0A2H0US38</accession>
<evidence type="ECO:0000256" key="4">
    <source>
        <dbReference type="ARBA" id="ARBA00022695"/>
    </source>
</evidence>
<keyword evidence="4 12" id="KW-0548">Nucleotidyltransferase</keyword>
<evidence type="ECO:0000313" key="17">
    <source>
        <dbReference type="Proteomes" id="UP000231157"/>
    </source>
</evidence>
<evidence type="ECO:0000313" key="16">
    <source>
        <dbReference type="EMBL" id="PIR89230.1"/>
    </source>
</evidence>
<dbReference type="EC" id="2.7.7.101" evidence="12"/>
<dbReference type="SUPFAM" id="SSF57783">
    <property type="entry name" value="Zinc beta-ribbon"/>
    <property type="match status" value="1"/>
</dbReference>
<dbReference type="InterPro" id="IPR013264">
    <property type="entry name" value="DNAG_N"/>
</dbReference>
<comment type="cofactor">
    <cofactor evidence="12 13 14">
        <name>Zn(2+)</name>
        <dbReference type="ChEBI" id="CHEBI:29105"/>
    </cofactor>
    <text evidence="12 13 14">Binds 1 zinc ion per monomer.</text>
</comment>
<reference evidence="17" key="1">
    <citation type="submission" date="2017-09" db="EMBL/GenBank/DDBJ databases">
        <title>Depth-based differentiation of microbial function through sediment-hosted aquifers and enrichment of novel symbionts in the deep terrestrial subsurface.</title>
        <authorList>
            <person name="Probst A.J."/>
            <person name="Ladd B."/>
            <person name="Jarett J.K."/>
            <person name="Geller-Mcgrath D.E."/>
            <person name="Sieber C.M.K."/>
            <person name="Emerson J.B."/>
            <person name="Anantharaman K."/>
            <person name="Thomas B.C."/>
            <person name="Malmstrom R."/>
            <person name="Stieglmeier M."/>
            <person name="Klingl A."/>
            <person name="Woyke T."/>
            <person name="Ryan C.M."/>
            <person name="Banfield J.F."/>
        </authorList>
    </citation>
    <scope>NUCLEOTIDE SEQUENCE [LARGE SCALE GENOMIC DNA]</scope>
</reference>
<dbReference type="EMBL" id="PFAZ01000002">
    <property type="protein sequence ID" value="PIR89230.1"/>
    <property type="molecule type" value="Genomic_DNA"/>
</dbReference>
<dbReference type="Gene3D" id="3.90.580.10">
    <property type="entry name" value="Zinc finger, CHC2-type domain"/>
    <property type="match status" value="1"/>
</dbReference>
<comment type="catalytic activity">
    <reaction evidence="12">
        <text>ssDNA + n NTP = ssDNA/pppN(pN)n-1 hybrid + (n-1) diphosphate.</text>
        <dbReference type="EC" id="2.7.7.101"/>
    </reaction>
</comment>
<dbReference type="PROSITE" id="PS50880">
    <property type="entry name" value="TOPRIM"/>
    <property type="match status" value="1"/>
</dbReference>
<evidence type="ECO:0000256" key="1">
    <source>
        <dbReference type="ARBA" id="ARBA00022478"/>
    </source>
</evidence>
<dbReference type="CDD" id="cd03364">
    <property type="entry name" value="TOPRIM_DnaG_primases"/>
    <property type="match status" value="1"/>
</dbReference>
<dbReference type="PANTHER" id="PTHR30313">
    <property type="entry name" value="DNA PRIMASE"/>
    <property type="match status" value="1"/>
</dbReference>
<proteinExistence type="inferred from homology"/>
<comment type="similarity">
    <text evidence="12 13">Belongs to the DnaG primase family.</text>
</comment>
<dbReference type="GO" id="GO:0003899">
    <property type="term" value="F:DNA-directed RNA polymerase activity"/>
    <property type="evidence" value="ECO:0007669"/>
    <property type="project" value="UniProtKB-UniRule"/>
</dbReference>
<dbReference type="PANTHER" id="PTHR30313:SF2">
    <property type="entry name" value="DNA PRIMASE"/>
    <property type="match status" value="1"/>
</dbReference>
<keyword evidence="3 12" id="KW-0808">Transferase</keyword>
<protein>
    <recommendedName>
        <fullName evidence="12 13">DNA primase</fullName>
        <ecNumber evidence="12">2.7.7.101</ecNumber>
    </recommendedName>
</protein>
<evidence type="ECO:0000256" key="9">
    <source>
        <dbReference type="ARBA" id="ARBA00022842"/>
    </source>
</evidence>
<evidence type="ECO:0000256" key="7">
    <source>
        <dbReference type="ARBA" id="ARBA00022771"/>
    </source>
</evidence>
<keyword evidence="9" id="KW-0460">Magnesium</keyword>
<dbReference type="InterPro" id="IPR050219">
    <property type="entry name" value="DnaG_primase"/>
</dbReference>
<evidence type="ECO:0000256" key="3">
    <source>
        <dbReference type="ARBA" id="ARBA00022679"/>
    </source>
</evidence>
<dbReference type="PIRSF" id="PIRSF002811">
    <property type="entry name" value="DnaG"/>
    <property type="match status" value="1"/>
</dbReference>
<evidence type="ECO:0000256" key="14">
    <source>
        <dbReference type="PIRSR" id="PIRSR002811-1"/>
    </source>
</evidence>
<dbReference type="InterPro" id="IPR006171">
    <property type="entry name" value="TOPRIM_dom"/>
</dbReference>
<keyword evidence="11 12" id="KW-0804">Transcription</keyword>
<dbReference type="InterPro" id="IPR030846">
    <property type="entry name" value="DnaG_bac"/>
</dbReference>
<keyword evidence="1 12" id="KW-0240">DNA-directed RNA polymerase</keyword>
<comment type="subunit">
    <text evidence="12">Monomer. Interacts with DnaB.</text>
</comment>
<evidence type="ECO:0000259" key="15">
    <source>
        <dbReference type="PROSITE" id="PS50880"/>
    </source>
</evidence>
<keyword evidence="8 12" id="KW-0862">Zinc</keyword>
<dbReference type="GO" id="GO:0006269">
    <property type="term" value="P:DNA replication, synthesis of primer"/>
    <property type="evidence" value="ECO:0007669"/>
    <property type="project" value="UniProtKB-UniRule"/>
</dbReference>
<keyword evidence="2 12" id="KW-0639">Primosome</keyword>
<dbReference type="InterPro" id="IPR036977">
    <property type="entry name" value="DNA_primase_Znf_CHC2"/>
</dbReference>
<dbReference type="AlphaFoldDB" id="A0A2H0US38"/>
<dbReference type="InterPro" id="IPR034151">
    <property type="entry name" value="TOPRIM_DnaG_bac"/>
</dbReference>
<dbReference type="Gene3D" id="3.90.980.10">
    <property type="entry name" value="DNA primase, catalytic core, N-terminal domain"/>
    <property type="match status" value="1"/>
</dbReference>
<dbReference type="Pfam" id="PF08275">
    <property type="entry name" value="DNAG_N"/>
    <property type="match status" value="1"/>
</dbReference>
<dbReference type="NCBIfam" id="TIGR01391">
    <property type="entry name" value="dnaG"/>
    <property type="match status" value="1"/>
</dbReference>
<dbReference type="GO" id="GO:1990077">
    <property type="term" value="C:primosome complex"/>
    <property type="evidence" value="ECO:0007669"/>
    <property type="project" value="UniProtKB-KW"/>
</dbReference>
<feature type="domain" description="Toprim" evidence="15">
    <location>
        <begin position="261"/>
        <end position="347"/>
    </location>
</feature>
<evidence type="ECO:0000256" key="11">
    <source>
        <dbReference type="ARBA" id="ARBA00023163"/>
    </source>
</evidence>
<evidence type="ECO:0000256" key="2">
    <source>
        <dbReference type="ARBA" id="ARBA00022515"/>
    </source>
</evidence>
<evidence type="ECO:0000256" key="10">
    <source>
        <dbReference type="ARBA" id="ARBA00023125"/>
    </source>
</evidence>
<dbReference type="Gene3D" id="3.40.1360.10">
    <property type="match status" value="1"/>
</dbReference>
<evidence type="ECO:0000256" key="8">
    <source>
        <dbReference type="ARBA" id="ARBA00022833"/>
    </source>
</evidence>
<keyword evidence="6 12" id="KW-0479">Metal-binding</keyword>
<dbReference type="InterPro" id="IPR037068">
    <property type="entry name" value="DNA_primase_core_N_sf"/>
</dbReference>
<dbReference type="Proteomes" id="UP000231157">
    <property type="component" value="Unassembled WGS sequence"/>
</dbReference>
<dbReference type="GO" id="GO:0003677">
    <property type="term" value="F:DNA binding"/>
    <property type="evidence" value="ECO:0007669"/>
    <property type="project" value="UniProtKB-KW"/>
</dbReference>
<name>A0A2H0US38_9BACT</name>
<evidence type="ECO:0000256" key="6">
    <source>
        <dbReference type="ARBA" id="ARBA00022723"/>
    </source>
</evidence>
<dbReference type="GO" id="GO:0008270">
    <property type="term" value="F:zinc ion binding"/>
    <property type="evidence" value="ECO:0007669"/>
    <property type="project" value="UniProtKB-UniRule"/>
</dbReference>
<evidence type="ECO:0000256" key="13">
    <source>
        <dbReference type="PIRNR" id="PIRNR002811"/>
    </source>
</evidence>
<organism evidence="16 17">
    <name type="scientific">Candidatus Harrisonbacteria bacterium CG10_big_fil_rev_8_21_14_0_10_40_38</name>
    <dbReference type="NCBI Taxonomy" id="1974583"/>
    <lineage>
        <taxon>Bacteria</taxon>
        <taxon>Candidatus Harrisoniibacteriota</taxon>
    </lineage>
</organism>
<dbReference type="InterPro" id="IPR002694">
    <property type="entry name" value="Znf_CHC2"/>
</dbReference>
<keyword evidence="5 12" id="KW-0235">DNA replication</keyword>
<dbReference type="GO" id="GO:0000428">
    <property type="term" value="C:DNA-directed RNA polymerase complex"/>
    <property type="evidence" value="ECO:0007669"/>
    <property type="project" value="UniProtKB-KW"/>
</dbReference>
<comment type="domain">
    <text evidence="12">Contains an N-terminal zinc-binding domain, a central core domain that contains the primase activity, and a C-terminal DnaB-binding domain.</text>
</comment>
<dbReference type="SUPFAM" id="SSF56731">
    <property type="entry name" value="DNA primase core"/>
    <property type="match status" value="1"/>
</dbReference>
<evidence type="ECO:0000256" key="5">
    <source>
        <dbReference type="ARBA" id="ARBA00022705"/>
    </source>
</evidence>
<comment type="function">
    <text evidence="12 13">RNA polymerase that catalyzes the synthesis of short RNA molecules used as primers for DNA polymerase during DNA replication.</text>
</comment>
<dbReference type="InterPro" id="IPR006295">
    <property type="entry name" value="DNA_primase_DnaG"/>
</dbReference>
<dbReference type="GO" id="GO:0005737">
    <property type="term" value="C:cytoplasm"/>
    <property type="evidence" value="ECO:0007669"/>
    <property type="project" value="TreeGrafter"/>
</dbReference>
<dbReference type="FunFam" id="3.90.580.10:FF:000001">
    <property type="entry name" value="DNA primase"/>
    <property type="match status" value="1"/>
</dbReference>
<keyword evidence="7 12" id="KW-0863">Zinc-finger</keyword>
<feature type="zinc finger region" description="CHC2-type" evidence="12 14">
    <location>
        <begin position="35"/>
        <end position="59"/>
    </location>
</feature>
<evidence type="ECO:0000256" key="12">
    <source>
        <dbReference type="HAMAP-Rule" id="MF_00974"/>
    </source>
</evidence>